<dbReference type="Pfam" id="PF13458">
    <property type="entry name" value="Peripla_BP_6"/>
    <property type="match status" value="1"/>
</dbReference>
<dbReference type="InterPro" id="IPR051010">
    <property type="entry name" value="BCAA_transport"/>
</dbReference>
<gene>
    <name evidence="5" type="ORF">J057_06121</name>
</gene>
<dbReference type="PANTHER" id="PTHR30483:SF6">
    <property type="entry name" value="PERIPLASMIC BINDING PROTEIN OF ABC TRANSPORTER FOR NATURAL AMINO ACIDS"/>
    <property type="match status" value="1"/>
</dbReference>
<feature type="domain" description="Leucine-binding protein" evidence="4">
    <location>
        <begin position="29"/>
        <end position="375"/>
    </location>
</feature>
<dbReference type="AlphaFoldDB" id="N6X1D5"/>
<keyword evidence="6" id="KW-1185">Reference proteome</keyword>
<dbReference type="EMBL" id="APLQ01000011">
    <property type="protein sequence ID" value="ENO14903.2"/>
    <property type="molecule type" value="Genomic_DNA"/>
</dbReference>
<comment type="caution">
    <text evidence="5">The sequence shown here is derived from an EMBL/GenBank/DDBJ whole genome shotgun (WGS) entry which is preliminary data.</text>
</comment>
<feature type="chain" id="PRO_5016764902" evidence="3">
    <location>
        <begin position="27"/>
        <end position="385"/>
    </location>
</feature>
<dbReference type="RefSeq" id="WP_040882290.1">
    <property type="nucleotide sequence ID" value="NZ_AP028878.1"/>
</dbReference>
<protein>
    <submittedName>
        <fullName evidence="5">Ethanolamine utilization protein EutJ</fullName>
    </submittedName>
</protein>
<dbReference type="OrthoDB" id="9786833at2"/>
<dbReference type="Gene3D" id="3.40.50.2300">
    <property type="match status" value="2"/>
</dbReference>
<proteinExistence type="inferred from homology"/>
<feature type="signal peptide" evidence="3">
    <location>
        <begin position="1"/>
        <end position="26"/>
    </location>
</feature>
<dbReference type="HOGENOM" id="CLU_027128_6_2_6"/>
<dbReference type="STRING" id="626887.J057_06121"/>
<organism evidence="5 6">
    <name type="scientific">Marinobacter nanhaiticus D15-8W</name>
    <dbReference type="NCBI Taxonomy" id="626887"/>
    <lineage>
        <taxon>Bacteria</taxon>
        <taxon>Pseudomonadati</taxon>
        <taxon>Pseudomonadota</taxon>
        <taxon>Gammaproteobacteria</taxon>
        <taxon>Pseudomonadales</taxon>
        <taxon>Marinobacteraceae</taxon>
        <taxon>Marinobacter</taxon>
    </lineage>
</organism>
<evidence type="ECO:0000256" key="1">
    <source>
        <dbReference type="ARBA" id="ARBA00010062"/>
    </source>
</evidence>
<sequence>MRMLKKLGRAVAVATLGAGLSAGAMAESTVNIGFTGPLSGGAALYGENTLSGLRMAADEINADGGFDINGETYKVNIISLDDRYSPAQAATNAKRLKQESNVPAVFVPHSGGIFALQDFNEQDDFLIMAYTSVPTVTEKGNSMTLRIPPTFDGYVKAFTDYALEHEGKKLGMGGATHEYAKIWSSMIEKAWTSKGGEVVANNPMDYNKSADFYTGVSRIVASEPDVMFVGGASEPTGLVVQQARQLGFQGGFIVMDQAKIDEVAEVAGGLDMMNGAIGVVPLSVYETDAAKNFITRYEDKYGKTPGSEAAFNYLALHGLVKAMDMAETTEPKKIRATMNEAMSKLDPSKNPYEVTEVTEKGGFVTDTTLAVVEDGKIVQKEIENQ</sequence>
<dbReference type="InterPro" id="IPR028082">
    <property type="entry name" value="Peripla_BP_I"/>
</dbReference>
<evidence type="ECO:0000256" key="2">
    <source>
        <dbReference type="ARBA" id="ARBA00022729"/>
    </source>
</evidence>
<comment type="similarity">
    <text evidence="1">Belongs to the leucine-binding protein family.</text>
</comment>
<evidence type="ECO:0000313" key="6">
    <source>
        <dbReference type="Proteomes" id="UP000013165"/>
    </source>
</evidence>
<evidence type="ECO:0000256" key="3">
    <source>
        <dbReference type="SAM" id="SignalP"/>
    </source>
</evidence>
<dbReference type="SUPFAM" id="SSF53822">
    <property type="entry name" value="Periplasmic binding protein-like I"/>
    <property type="match status" value="1"/>
</dbReference>
<reference evidence="5 6" key="1">
    <citation type="journal article" date="2013" name="Genome Announc.">
        <title>Genome Sequence of the Polycyclic Aromatic Hydrocarbon-Degrading Bacterium Strain Marinobacter nanhaiticus D15-8WT.</title>
        <authorList>
            <person name="Cui Z."/>
            <person name="Gao W."/>
            <person name="Li Q."/>
            <person name="Xu G."/>
            <person name="Zheng L."/>
        </authorList>
    </citation>
    <scope>NUCLEOTIDE SEQUENCE [LARGE SCALE GENOMIC DNA]</scope>
    <source>
        <strain evidence="5 6">D15-8W</strain>
    </source>
</reference>
<dbReference type="eggNOG" id="COG0683">
    <property type="taxonomic scope" value="Bacteria"/>
</dbReference>
<dbReference type="PATRIC" id="fig|626887.3.peg.1222"/>
<evidence type="ECO:0000313" key="5">
    <source>
        <dbReference type="EMBL" id="ENO14903.2"/>
    </source>
</evidence>
<dbReference type="CDD" id="cd06336">
    <property type="entry name" value="PBP1_ABC_ligand_binding-like"/>
    <property type="match status" value="1"/>
</dbReference>
<keyword evidence="2 3" id="KW-0732">Signal</keyword>
<dbReference type="PANTHER" id="PTHR30483">
    <property type="entry name" value="LEUCINE-SPECIFIC-BINDING PROTEIN"/>
    <property type="match status" value="1"/>
</dbReference>
<accession>N6X1D5</accession>
<dbReference type="InterPro" id="IPR028081">
    <property type="entry name" value="Leu-bd"/>
</dbReference>
<name>N6X1D5_9GAMM</name>
<dbReference type="Proteomes" id="UP000013165">
    <property type="component" value="Unassembled WGS sequence"/>
</dbReference>
<evidence type="ECO:0000259" key="4">
    <source>
        <dbReference type="Pfam" id="PF13458"/>
    </source>
</evidence>